<dbReference type="Pfam" id="PF13962">
    <property type="entry name" value="PGG"/>
    <property type="match status" value="1"/>
</dbReference>
<dbReference type="PANTHER" id="PTHR24177:SF103">
    <property type="entry name" value="PGG DOMAIN-CONTAINING PROTEIN"/>
    <property type="match status" value="1"/>
</dbReference>
<dbReference type="PANTHER" id="PTHR24177">
    <property type="entry name" value="CASKIN"/>
    <property type="match status" value="1"/>
</dbReference>
<organism evidence="3 4">
    <name type="scientific">Cinnamomum micranthum f. kanehirae</name>
    <dbReference type="NCBI Taxonomy" id="337451"/>
    <lineage>
        <taxon>Eukaryota</taxon>
        <taxon>Viridiplantae</taxon>
        <taxon>Streptophyta</taxon>
        <taxon>Embryophyta</taxon>
        <taxon>Tracheophyta</taxon>
        <taxon>Spermatophyta</taxon>
        <taxon>Magnoliopsida</taxon>
        <taxon>Magnoliidae</taxon>
        <taxon>Laurales</taxon>
        <taxon>Lauraceae</taxon>
        <taxon>Cinnamomum</taxon>
    </lineage>
</organism>
<proteinExistence type="predicted"/>
<comment type="caution">
    <text evidence="3">The sequence shown here is derived from an EMBL/GenBank/DDBJ whole genome shotgun (WGS) entry which is preliminary data.</text>
</comment>
<dbReference type="OrthoDB" id="1868897at2759"/>
<evidence type="ECO:0000256" key="1">
    <source>
        <dbReference type="SAM" id="Phobius"/>
    </source>
</evidence>
<feature type="transmembrane region" description="Helical" evidence="1">
    <location>
        <begin position="231"/>
        <end position="255"/>
    </location>
</feature>
<dbReference type="EMBL" id="QPKB01000002">
    <property type="protein sequence ID" value="RWR75622.1"/>
    <property type="molecule type" value="Genomic_DNA"/>
</dbReference>
<dbReference type="STRING" id="337451.A0A3S3MKZ4"/>
<evidence type="ECO:0000313" key="3">
    <source>
        <dbReference type="EMBL" id="RWR75622.1"/>
    </source>
</evidence>
<accession>A0A3S3MKZ4</accession>
<evidence type="ECO:0000313" key="4">
    <source>
        <dbReference type="Proteomes" id="UP000283530"/>
    </source>
</evidence>
<dbReference type="SUPFAM" id="SSF48403">
    <property type="entry name" value="Ankyrin repeat"/>
    <property type="match status" value="1"/>
</dbReference>
<feature type="transmembrane region" description="Helical" evidence="1">
    <location>
        <begin position="311"/>
        <end position="335"/>
    </location>
</feature>
<dbReference type="Gene3D" id="1.25.40.20">
    <property type="entry name" value="Ankyrin repeat-containing domain"/>
    <property type="match status" value="1"/>
</dbReference>
<evidence type="ECO:0000259" key="2">
    <source>
        <dbReference type="Pfam" id="PF13962"/>
    </source>
</evidence>
<feature type="domain" description="PGG" evidence="2">
    <location>
        <begin position="187"/>
        <end position="299"/>
    </location>
</feature>
<keyword evidence="1" id="KW-0812">Transmembrane</keyword>
<gene>
    <name evidence="3" type="ORF">CKAN_00401300</name>
</gene>
<dbReference type="InterPro" id="IPR026961">
    <property type="entry name" value="PGG_dom"/>
</dbReference>
<keyword evidence="4" id="KW-1185">Reference proteome</keyword>
<reference evidence="3 4" key="1">
    <citation type="journal article" date="2019" name="Nat. Plants">
        <title>Stout camphor tree genome fills gaps in understanding of flowering plant genome evolution.</title>
        <authorList>
            <person name="Chaw S.M."/>
            <person name="Liu Y.C."/>
            <person name="Wu Y.W."/>
            <person name="Wang H.Y."/>
            <person name="Lin C.I."/>
            <person name="Wu C.S."/>
            <person name="Ke H.M."/>
            <person name="Chang L.Y."/>
            <person name="Hsu C.Y."/>
            <person name="Yang H.T."/>
            <person name="Sudianto E."/>
            <person name="Hsu M.H."/>
            <person name="Wu K.P."/>
            <person name="Wang L.N."/>
            <person name="Leebens-Mack J.H."/>
            <person name="Tsai I.J."/>
        </authorList>
    </citation>
    <scope>NUCLEOTIDE SEQUENCE [LARGE SCALE GENOMIC DNA]</scope>
    <source>
        <strain evidence="4">cv. Chaw 1501</strain>
        <tissue evidence="3">Young leaves</tissue>
    </source>
</reference>
<protein>
    <submittedName>
        <fullName evidence="3">Ankyrin repeat-containing protein ITN1-like protein</fullName>
    </submittedName>
</protein>
<dbReference type="GO" id="GO:0016020">
    <property type="term" value="C:membrane"/>
    <property type="evidence" value="ECO:0007669"/>
    <property type="project" value="TreeGrafter"/>
</dbReference>
<sequence length="345" mass="38001">MGVIEIVKEILLHFPLAIHEQDADSKNAWLLAVENRQPDIYNYLLMQYPYPNHNRIYQNVDKGGNSAIHLAATLGQNKPWPIPGAALQIQCELKCLIEIVHGKGLYAGDISSPISNQALRKIKGYKNSLNSQQAEQPDEPSSSSSSRILFIRTSTPPHFLTQRNNQGKTSTEVFDEAHRGMLKEGVKWLTSTSQSCSVVAALIATVAYASATTVPGGVEQTTGIPLLRDKPAFSIFTISSLVALCLSVTSLTMFLSILTSRNEISDFRHNLPMKLILGLSSLFISIAAMLVSFCAGHFFDLRNPLQHTALPIYAVTCLPVTIYAVTQFSLYIDLIKSIIMTVPKR</sequence>
<feature type="transmembrane region" description="Helical" evidence="1">
    <location>
        <begin position="275"/>
        <end position="299"/>
    </location>
</feature>
<keyword evidence="1" id="KW-1133">Transmembrane helix</keyword>
<dbReference type="AlphaFoldDB" id="A0A3S3MKZ4"/>
<keyword evidence="1" id="KW-0472">Membrane</keyword>
<dbReference type="Proteomes" id="UP000283530">
    <property type="component" value="Unassembled WGS sequence"/>
</dbReference>
<name>A0A3S3MKZ4_9MAGN</name>
<dbReference type="InterPro" id="IPR036770">
    <property type="entry name" value="Ankyrin_rpt-contain_sf"/>
</dbReference>